<proteinExistence type="predicted"/>
<dbReference type="EMBL" id="CM001488">
    <property type="protein sequence ID" value="EIM62332.1"/>
    <property type="molecule type" value="Genomic_DNA"/>
</dbReference>
<keyword evidence="3" id="KW-1185">Reference proteome</keyword>
<dbReference type="Gene3D" id="1.10.3210.10">
    <property type="entry name" value="Hypothetical protein af1432"/>
    <property type="match status" value="1"/>
</dbReference>
<reference evidence="2 3" key="1">
    <citation type="submission" date="2011-09" db="EMBL/GenBank/DDBJ databases">
        <authorList>
            <consortium name="US DOE Joint Genome Institute (JGI-PGF)"/>
            <person name="Lucas S."/>
            <person name="Han J."/>
            <person name="Lapidus A."/>
            <person name="Cheng J.-F."/>
            <person name="Goodwin L."/>
            <person name="Pitluck S."/>
            <person name="Peters L."/>
            <person name="Land M.L."/>
            <person name="Hauser L."/>
            <person name="Orellana R."/>
            <person name="Lovley D."/>
            <person name="Woyke T.J."/>
        </authorList>
    </citation>
    <scope>NUCLEOTIDE SEQUENCE [LARGE SCALE GENOMIC DNA]</scope>
    <source>
        <strain evidence="2 3">2ac9</strain>
    </source>
</reference>
<dbReference type="InterPro" id="IPR037522">
    <property type="entry name" value="HD_GYP_dom"/>
</dbReference>
<accession>I5AYL9</accession>
<dbReference type="RefSeq" id="WP_004070824.1">
    <property type="nucleotide sequence ID" value="NZ_CM001488.1"/>
</dbReference>
<organism evidence="2 3">
    <name type="scientific">Desulfobacter postgatei 2ac9</name>
    <dbReference type="NCBI Taxonomy" id="879212"/>
    <lineage>
        <taxon>Bacteria</taxon>
        <taxon>Pseudomonadati</taxon>
        <taxon>Thermodesulfobacteriota</taxon>
        <taxon>Desulfobacteria</taxon>
        <taxon>Desulfobacterales</taxon>
        <taxon>Desulfobacteraceae</taxon>
        <taxon>Desulfobacter</taxon>
    </lineage>
</organism>
<evidence type="ECO:0000313" key="2">
    <source>
        <dbReference type="EMBL" id="EIM62332.1"/>
    </source>
</evidence>
<dbReference type="SUPFAM" id="SSF109604">
    <property type="entry name" value="HD-domain/PDEase-like"/>
    <property type="match status" value="1"/>
</dbReference>
<sequence>MIESKISIDKLIDIVRQGGRVKTGVDVYNGNGTLLLAKDVMVDKTKPLKILRNNGLRQVPVASNGGVFDASGNKIEMGSTAISDPLPDSFPDPEPVKTQNVTERLKEILELRRFGESISVKAQARIKNAVNQIRQTKGEFDVNAVSEQASELASFAEHKHHPFAYAPRDWFFYDDYFYSHATNVCALGSQVLRQFNRAFSSVVEKSLWSSSSALAGNGSSGMFSYYYPEEIEEMSFGLFIYDLGKSMVPEEILNKTSALSKDETELLRRHTNDFGFTVIEKNHLGSTVLSNMIRYHHGPIYEGEPGCYPVGLDCGMMPPYVKICKLMDIYDAMISKRSYQDAVNQVTAVTGLFRSYVHKDPILQFILHAFVKTVGLYPPGSIVFLKSGHMAYVLENEGPLVLPFTDRNQTPLTSRPDPFNAGKQTGVLAIDSDRSIRQPKKIWNCLPVFIREFALPKDQVAAAVSAISPI</sequence>
<dbReference type="OrthoDB" id="5411109at2"/>
<dbReference type="PROSITE" id="PS51832">
    <property type="entry name" value="HD_GYP"/>
    <property type="match status" value="1"/>
</dbReference>
<dbReference type="PANTHER" id="PTHR43155:SF2">
    <property type="entry name" value="CYCLIC DI-GMP PHOSPHODIESTERASE PA4108"/>
    <property type="match status" value="1"/>
</dbReference>
<evidence type="ECO:0000259" key="1">
    <source>
        <dbReference type="PROSITE" id="PS51832"/>
    </source>
</evidence>
<name>I5AYL9_9BACT</name>
<protein>
    <submittedName>
        <fullName evidence="2">HD-GYP domain-containing protein</fullName>
    </submittedName>
</protein>
<dbReference type="HOGENOM" id="CLU_046250_0_0_7"/>
<reference evidence="2 3" key="2">
    <citation type="submission" date="2012-02" db="EMBL/GenBank/DDBJ databases">
        <title>Improved High-Quality Draft sequence of Desulfobacter postgatei 2ac9.</title>
        <authorList>
            <consortium name="US DOE Joint Genome Institute"/>
            <person name="Lucas S."/>
            <person name="Han J."/>
            <person name="Lapidus A."/>
            <person name="Cheng J.-F."/>
            <person name="Goodwin L."/>
            <person name="Pitluck S."/>
            <person name="Peters L."/>
            <person name="Ovchinnikova G."/>
            <person name="Held B."/>
            <person name="Detter J.C."/>
            <person name="Han C."/>
            <person name="Tapia R."/>
            <person name="Land M."/>
            <person name="Hauser L."/>
            <person name="Kyrpides N."/>
            <person name="Ivanova N."/>
            <person name="Pagani I."/>
            <person name="Orellana R."/>
            <person name="Lovley D."/>
            <person name="Woyke T."/>
        </authorList>
    </citation>
    <scope>NUCLEOTIDE SEQUENCE [LARGE SCALE GENOMIC DNA]</scope>
    <source>
        <strain evidence="2 3">2ac9</strain>
    </source>
</reference>
<dbReference type="PANTHER" id="PTHR43155">
    <property type="entry name" value="CYCLIC DI-GMP PHOSPHODIESTERASE PA4108-RELATED"/>
    <property type="match status" value="1"/>
</dbReference>
<dbReference type="AlphaFoldDB" id="I5AYL9"/>
<gene>
    <name evidence="2" type="ORF">DespoDRAFT_00301</name>
</gene>
<dbReference type="Proteomes" id="UP000005778">
    <property type="component" value="Chromosome"/>
</dbReference>
<dbReference type="CDD" id="cd00077">
    <property type="entry name" value="HDc"/>
    <property type="match status" value="1"/>
</dbReference>
<dbReference type="InterPro" id="IPR003607">
    <property type="entry name" value="HD/PDEase_dom"/>
</dbReference>
<dbReference type="STRING" id="879212.DespoDRAFT_00301"/>
<dbReference type="eggNOG" id="COG2206">
    <property type="taxonomic scope" value="Bacteria"/>
</dbReference>
<feature type="domain" description="HD-GYP" evidence="1">
    <location>
        <begin position="176"/>
        <end position="383"/>
    </location>
</feature>
<evidence type="ECO:0000313" key="3">
    <source>
        <dbReference type="Proteomes" id="UP000005778"/>
    </source>
</evidence>